<dbReference type="EMBL" id="QGGO01000021">
    <property type="protein sequence ID" value="PWK22102.1"/>
    <property type="molecule type" value="Genomic_DNA"/>
</dbReference>
<accession>A0A316DXP1</accession>
<organism evidence="1 2">
    <name type="scientific">Arcicella aurantiaca</name>
    <dbReference type="NCBI Taxonomy" id="591202"/>
    <lineage>
        <taxon>Bacteria</taxon>
        <taxon>Pseudomonadati</taxon>
        <taxon>Bacteroidota</taxon>
        <taxon>Cytophagia</taxon>
        <taxon>Cytophagales</taxon>
        <taxon>Flectobacillaceae</taxon>
        <taxon>Arcicella</taxon>
    </lineage>
</organism>
<evidence type="ECO:0000313" key="1">
    <source>
        <dbReference type="EMBL" id="PWK22102.1"/>
    </source>
</evidence>
<sequence>MENTDLLHQEVTDEIINAFYFVYNELGYGFLEKVYQNSLYLELMSRGFKVEPQKQIKVFFKGKQVGDYYADMIVNDLVIVELKSSNGLEEQHEAQLLNYLKATVIEVGLLLNFGLKPQIRRKIFTNDRKKSLLKSS</sequence>
<dbReference type="Pfam" id="PF13366">
    <property type="entry name" value="PDDEXK_3"/>
    <property type="match status" value="1"/>
</dbReference>
<evidence type="ECO:0000313" key="2">
    <source>
        <dbReference type="Proteomes" id="UP000245489"/>
    </source>
</evidence>
<dbReference type="InterPro" id="IPR026350">
    <property type="entry name" value="GxxExxY"/>
</dbReference>
<proteinExistence type="predicted"/>
<dbReference type="Proteomes" id="UP000245489">
    <property type="component" value="Unassembled WGS sequence"/>
</dbReference>
<protein>
    <submittedName>
        <fullName evidence="1">GxxExxY protein</fullName>
    </submittedName>
</protein>
<dbReference type="AlphaFoldDB" id="A0A316DXP1"/>
<reference evidence="1 2" key="1">
    <citation type="submission" date="2018-05" db="EMBL/GenBank/DDBJ databases">
        <title>Genomic Encyclopedia of Archaeal and Bacterial Type Strains, Phase II (KMG-II): from individual species to whole genera.</title>
        <authorList>
            <person name="Goeker M."/>
        </authorList>
    </citation>
    <scope>NUCLEOTIDE SEQUENCE [LARGE SCALE GENOMIC DNA]</scope>
    <source>
        <strain evidence="1 2">DSM 22214</strain>
    </source>
</reference>
<gene>
    <name evidence="1" type="ORF">LV89_03487</name>
</gene>
<name>A0A316DXP1_9BACT</name>
<comment type="caution">
    <text evidence="1">The sequence shown here is derived from an EMBL/GenBank/DDBJ whole genome shotgun (WGS) entry which is preliminary data.</text>
</comment>
<dbReference type="OrthoDB" id="9806869at2"/>
<keyword evidence="2" id="KW-1185">Reference proteome</keyword>
<dbReference type="NCBIfam" id="TIGR04256">
    <property type="entry name" value="GxxExxY"/>
    <property type="match status" value="1"/>
</dbReference>
<dbReference type="RefSeq" id="WP_109744180.1">
    <property type="nucleotide sequence ID" value="NZ_QGGO01000021.1"/>
</dbReference>